<accession>A0A1E4TM23</accession>
<dbReference type="GO" id="GO:0007114">
    <property type="term" value="P:cell budding"/>
    <property type="evidence" value="ECO:0007669"/>
    <property type="project" value="EnsemblFungi"/>
</dbReference>
<dbReference type="PANTHER" id="PTHR31306:SF5">
    <property type="entry name" value="ALPHA-1,6-MANNOSYLTRANSFERASE MNN10-RELATED"/>
    <property type="match status" value="1"/>
</dbReference>
<dbReference type="Gene3D" id="3.90.550.10">
    <property type="entry name" value="Spore Coat Polysaccharide Biosynthesis Protein SpsA, Chain A"/>
    <property type="match status" value="1"/>
</dbReference>
<evidence type="ECO:0000256" key="4">
    <source>
        <dbReference type="SAM" id="Phobius"/>
    </source>
</evidence>
<dbReference type="GO" id="GO:0000136">
    <property type="term" value="C:mannan polymerase complex"/>
    <property type="evidence" value="ECO:0007669"/>
    <property type="project" value="EnsemblFungi"/>
</dbReference>
<organism evidence="5 6">
    <name type="scientific">Tortispora caseinolytica NRRL Y-17796</name>
    <dbReference type="NCBI Taxonomy" id="767744"/>
    <lineage>
        <taxon>Eukaryota</taxon>
        <taxon>Fungi</taxon>
        <taxon>Dikarya</taxon>
        <taxon>Ascomycota</taxon>
        <taxon>Saccharomycotina</taxon>
        <taxon>Trigonopsidomycetes</taxon>
        <taxon>Trigonopsidales</taxon>
        <taxon>Trigonopsidaceae</taxon>
        <taxon>Tortispora</taxon>
    </lineage>
</organism>
<dbReference type="PANTHER" id="PTHR31306">
    <property type="entry name" value="ALPHA-1,6-MANNOSYLTRANSFERASE MNN11-RELATED"/>
    <property type="match status" value="1"/>
</dbReference>
<dbReference type="GO" id="GO:0006487">
    <property type="term" value="P:protein N-linked glycosylation"/>
    <property type="evidence" value="ECO:0007669"/>
    <property type="project" value="EnsemblFungi"/>
</dbReference>
<dbReference type="AlphaFoldDB" id="A0A1E4TM23"/>
<dbReference type="GO" id="GO:0000032">
    <property type="term" value="P:cell wall mannoprotein biosynthetic process"/>
    <property type="evidence" value="ECO:0007669"/>
    <property type="project" value="EnsemblFungi"/>
</dbReference>
<evidence type="ECO:0000256" key="2">
    <source>
        <dbReference type="ARBA" id="ARBA00022676"/>
    </source>
</evidence>
<proteinExistence type="inferred from homology"/>
<comment type="similarity">
    <text evidence="1">Belongs to the glycosyltransferase 34 family.</text>
</comment>
<keyword evidence="4" id="KW-1133">Transmembrane helix</keyword>
<sequence>MPQQPSRWRLNRQKLFRNVHGLFLTRRRQSIALLLIAFMVLFILWTAGFFSWSPFTSSKVVIILATNQGGGVKRWKKPNEWATERSSIENKRRYARRWNYELAVKDCSEKKKYSHEFRESWQRIDVIKQTMRQYPKAEWFWWLDLNTYIMEPQISLDEHIFNHLDSVYRTVEYFNVLNFTVDIPYVDYEQPINMLITQDCGGFNLGSFLIRRSDWTDRLLDFWWDPAMYEQKHMEWEHAEQDALEYLYSQHAWIRSSVGFLPLRKINSFPPGACSQYAGNPLFFYDQKDRDFVVNMAGCDFGRDCYLEMEAYKELDQLLHKKKFWLF</sequence>
<evidence type="ECO:0000256" key="3">
    <source>
        <dbReference type="ARBA" id="ARBA00022679"/>
    </source>
</evidence>
<reference evidence="6" key="1">
    <citation type="submission" date="2016-02" db="EMBL/GenBank/DDBJ databases">
        <title>Comparative genomics of biotechnologically important yeasts.</title>
        <authorList>
            <consortium name="DOE Joint Genome Institute"/>
            <person name="Riley R."/>
            <person name="Haridas S."/>
            <person name="Wolfe K.H."/>
            <person name="Lopes M.R."/>
            <person name="Hittinger C.T."/>
            <person name="Goker M."/>
            <person name="Salamov A."/>
            <person name="Wisecaver J."/>
            <person name="Long T.M."/>
            <person name="Aerts A.L."/>
            <person name="Barry K."/>
            <person name="Choi C."/>
            <person name="Clum A."/>
            <person name="Coughlan A.Y."/>
            <person name="Deshpande S."/>
            <person name="Douglass A.P."/>
            <person name="Hanson S.J."/>
            <person name="Klenk H.-P."/>
            <person name="Labutti K."/>
            <person name="Lapidus A."/>
            <person name="Lindquist E."/>
            <person name="Lipzen A."/>
            <person name="Meier-Kolthoff J.P."/>
            <person name="Ohm R.A."/>
            <person name="Otillar R.P."/>
            <person name="Pangilinan J."/>
            <person name="Peng Y."/>
            <person name="Rokas A."/>
            <person name="Rosa C.A."/>
            <person name="Scheuner C."/>
            <person name="Sibirny A.A."/>
            <person name="Slot J.C."/>
            <person name="Stielow J.B."/>
            <person name="Sun H."/>
            <person name="Kurtzman C.P."/>
            <person name="Blackwell M."/>
            <person name="Jeffries T.W."/>
            <person name="Grigoriev I.V."/>
        </authorList>
    </citation>
    <scope>NUCLEOTIDE SEQUENCE [LARGE SCALE GENOMIC DNA]</scope>
    <source>
        <strain evidence="6">NRRL Y-17796</strain>
    </source>
</reference>
<dbReference type="EMBL" id="KV453841">
    <property type="protein sequence ID" value="ODV92698.1"/>
    <property type="molecule type" value="Genomic_DNA"/>
</dbReference>
<dbReference type="InterPro" id="IPR029044">
    <property type="entry name" value="Nucleotide-diphossugar_trans"/>
</dbReference>
<dbReference type="GO" id="GO:0000009">
    <property type="term" value="F:alpha-1,6-mannosyltransferase activity"/>
    <property type="evidence" value="ECO:0007669"/>
    <property type="project" value="EnsemblFungi"/>
</dbReference>
<dbReference type="OrthoDB" id="407658at2759"/>
<gene>
    <name evidence="5" type="ORF">CANCADRAFT_21363</name>
</gene>
<dbReference type="FunFam" id="3.90.550.10:FF:000117">
    <property type="entry name" value="Glycosyltransferase family 34 protein"/>
    <property type="match status" value="1"/>
</dbReference>
<keyword evidence="6" id="KW-1185">Reference proteome</keyword>
<keyword evidence="2" id="KW-0328">Glycosyltransferase</keyword>
<evidence type="ECO:0000313" key="6">
    <source>
        <dbReference type="Proteomes" id="UP000095023"/>
    </source>
</evidence>
<keyword evidence="4" id="KW-0472">Membrane</keyword>
<evidence type="ECO:0000313" key="5">
    <source>
        <dbReference type="EMBL" id="ODV92698.1"/>
    </source>
</evidence>
<feature type="transmembrane region" description="Helical" evidence="4">
    <location>
        <begin position="31"/>
        <end position="52"/>
    </location>
</feature>
<name>A0A1E4TM23_9ASCO</name>
<dbReference type="Proteomes" id="UP000095023">
    <property type="component" value="Unassembled WGS sequence"/>
</dbReference>
<dbReference type="Pfam" id="PF05637">
    <property type="entry name" value="Glyco_transf_34"/>
    <property type="match status" value="1"/>
</dbReference>
<evidence type="ECO:0000256" key="1">
    <source>
        <dbReference type="ARBA" id="ARBA00005664"/>
    </source>
</evidence>
<keyword evidence="4" id="KW-0812">Transmembrane</keyword>
<dbReference type="InterPro" id="IPR008630">
    <property type="entry name" value="Glyco_trans_34"/>
</dbReference>
<protein>
    <submittedName>
        <fullName evidence="5">Glycosyltransferase family 34 protein</fullName>
    </submittedName>
</protein>
<dbReference type="GO" id="GO:0000917">
    <property type="term" value="P:division septum assembly"/>
    <property type="evidence" value="ECO:0007669"/>
    <property type="project" value="EnsemblFungi"/>
</dbReference>
<keyword evidence="3 5" id="KW-0808">Transferase</keyword>